<dbReference type="EMBL" id="GGEC01032572">
    <property type="protein sequence ID" value="MBX13056.1"/>
    <property type="molecule type" value="Transcribed_RNA"/>
</dbReference>
<dbReference type="AlphaFoldDB" id="A0A2P2L544"/>
<feature type="transmembrane region" description="Helical" evidence="1">
    <location>
        <begin position="12"/>
        <end position="32"/>
    </location>
</feature>
<sequence>MKIKNQSQNFPIFFFFFWVFLYALIFLQVLSINRLTFCFYRLMT</sequence>
<protein>
    <submittedName>
        <fullName evidence="2">Uncharacterized protein</fullName>
    </submittedName>
</protein>
<keyword evidence="1" id="KW-0812">Transmembrane</keyword>
<keyword evidence="1" id="KW-0472">Membrane</keyword>
<organism evidence="2">
    <name type="scientific">Rhizophora mucronata</name>
    <name type="common">Asiatic mangrove</name>
    <dbReference type="NCBI Taxonomy" id="61149"/>
    <lineage>
        <taxon>Eukaryota</taxon>
        <taxon>Viridiplantae</taxon>
        <taxon>Streptophyta</taxon>
        <taxon>Embryophyta</taxon>
        <taxon>Tracheophyta</taxon>
        <taxon>Spermatophyta</taxon>
        <taxon>Magnoliopsida</taxon>
        <taxon>eudicotyledons</taxon>
        <taxon>Gunneridae</taxon>
        <taxon>Pentapetalae</taxon>
        <taxon>rosids</taxon>
        <taxon>fabids</taxon>
        <taxon>Malpighiales</taxon>
        <taxon>Rhizophoraceae</taxon>
        <taxon>Rhizophora</taxon>
    </lineage>
</organism>
<evidence type="ECO:0000256" key="1">
    <source>
        <dbReference type="SAM" id="Phobius"/>
    </source>
</evidence>
<evidence type="ECO:0000313" key="2">
    <source>
        <dbReference type="EMBL" id="MBX13056.1"/>
    </source>
</evidence>
<proteinExistence type="predicted"/>
<accession>A0A2P2L544</accession>
<name>A0A2P2L544_RHIMU</name>
<keyword evidence="1" id="KW-1133">Transmembrane helix</keyword>
<reference evidence="2" key="1">
    <citation type="submission" date="2018-02" db="EMBL/GenBank/DDBJ databases">
        <title>Rhizophora mucronata_Transcriptome.</title>
        <authorList>
            <person name="Meera S.P."/>
            <person name="Sreeshan A."/>
            <person name="Augustine A."/>
        </authorList>
    </citation>
    <scope>NUCLEOTIDE SEQUENCE</scope>
    <source>
        <tissue evidence="2">Leaf</tissue>
    </source>
</reference>